<evidence type="ECO:0000313" key="1">
    <source>
        <dbReference type="EMBL" id="CAE32172.1"/>
    </source>
</evidence>
<proteinExistence type="predicted"/>
<dbReference type="HOGENOM" id="CLU_173308_0_0_4"/>
<gene>
    <name evidence="1" type="ordered locus">BB1675</name>
</gene>
<dbReference type="eggNOG" id="ENOG502ZPH2">
    <property type="taxonomic scope" value="Bacteria"/>
</dbReference>
<dbReference type="EMBL" id="BX640442">
    <property type="protein sequence ID" value="CAE32172.1"/>
    <property type="molecule type" value="Genomic_DNA"/>
</dbReference>
<dbReference type="Proteomes" id="UP000001027">
    <property type="component" value="Chromosome"/>
</dbReference>
<reference evidence="1 2" key="1">
    <citation type="journal article" date="2003" name="Nat. Genet.">
        <title>Comparative analysis of the genome sequences of Bordetella pertussis, Bordetella parapertussis and Bordetella bronchiseptica.</title>
        <authorList>
            <person name="Parkhill J."/>
            <person name="Sebaihia M."/>
            <person name="Preston A."/>
            <person name="Murphy L.D."/>
            <person name="Thomson N.R."/>
            <person name="Harris D.E."/>
            <person name="Holden M.T.G."/>
            <person name="Churcher C.M."/>
            <person name="Bentley S.D."/>
            <person name="Mungall K.L."/>
            <person name="Cerdeno-Tarraga A.-M."/>
            <person name="Temple L."/>
            <person name="James K.D."/>
            <person name="Harris B."/>
            <person name="Quail M.A."/>
            <person name="Achtman M."/>
            <person name="Atkin R."/>
            <person name="Baker S."/>
            <person name="Basham D."/>
            <person name="Bason N."/>
            <person name="Cherevach I."/>
            <person name="Chillingworth T."/>
            <person name="Collins M."/>
            <person name="Cronin A."/>
            <person name="Davis P."/>
            <person name="Doggett J."/>
            <person name="Feltwell T."/>
            <person name="Goble A."/>
            <person name="Hamlin N."/>
            <person name="Hauser H."/>
            <person name="Holroyd S."/>
            <person name="Jagels K."/>
            <person name="Leather S."/>
            <person name="Moule S."/>
            <person name="Norberczak H."/>
            <person name="O'Neil S."/>
            <person name="Ormond D."/>
            <person name="Price C."/>
            <person name="Rabbinowitsch E."/>
            <person name="Rutter S."/>
            <person name="Sanders M."/>
            <person name="Saunders D."/>
            <person name="Seeger K."/>
            <person name="Sharp S."/>
            <person name="Simmonds M."/>
            <person name="Skelton J."/>
            <person name="Squares R."/>
            <person name="Squares S."/>
            <person name="Stevens K."/>
            <person name="Unwin L."/>
            <person name="Whitehead S."/>
            <person name="Barrell B.G."/>
            <person name="Maskell D.J."/>
        </authorList>
    </citation>
    <scope>NUCLEOTIDE SEQUENCE [LARGE SCALE GENOMIC DNA]</scope>
    <source>
        <strain evidence="1 2">ATCC BAA-588 / NCTC 13252 / RB50</strain>
    </source>
</reference>
<accession>A0A0H3LTJ0</accession>
<evidence type="ECO:0000313" key="2">
    <source>
        <dbReference type="Proteomes" id="UP000001027"/>
    </source>
</evidence>
<protein>
    <submittedName>
        <fullName evidence="1">Uncharacterized protein</fullName>
    </submittedName>
</protein>
<name>A0A0H3LTJ0_BORBR</name>
<dbReference type="KEGG" id="bbr:BB1675"/>
<sequence length="123" mass="13642">MTAFCVFGMTEPIARAAARKAWGKHVAAMTKEARACLTESDETDWIDVKTDYLLAKAKPVQVSGAFDAPQFARDYIALAKRNHRTSRLQVMARGEKRDASGAPRISKATKKPIIGWIPFNFLS</sequence>
<organism evidence="1 2">
    <name type="scientific">Bordetella bronchiseptica (strain ATCC BAA-588 / NCTC 13252 / RB50)</name>
    <name type="common">Alcaligenes bronchisepticus</name>
    <dbReference type="NCBI Taxonomy" id="257310"/>
    <lineage>
        <taxon>Bacteria</taxon>
        <taxon>Pseudomonadati</taxon>
        <taxon>Pseudomonadota</taxon>
        <taxon>Betaproteobacteria</taxon>
        <taxon>Burkholderiales</taxon>
        <taxon>Alcaligenaceae</taxon>
        <taxon>Bordetella</taxon>
    </lineage>
</organism>
<dbReference type="AlphaFoldDB" id="A0A0H3LTJ0"/>